<dbReference type="Proteomes" id="UP001177160">
    <property type="component" value="Unassembled WGS sequence"/>
</dbReference>
<protein>
    <submittedName>
        <fullName evidence="4">Altronate dehydratase family protein</fullName>
    </submittedName>
</protein>
<dbReference type="InterPro" id="IPR044144">
    <property type="entry name" value="SAF_UxaA/GarD"/>
</dbReference>
<dbReference type="Pfam" id="PF20629">
    <property type="entry name" value="GD_AH_C"/>
    <property type="match status" value="1"/>
</dbReference>
<dbReference type="Pfam" id="PF08666">
    <property type="entry name" value="SAF"/>
    <property type="match status" value="1"/>
</dbReference>
<dbReference type="InterPro" id="IPR013974">
    <property type="entry name" value="SAF"/>
</dbReference>
<evidence type="ECO:0000313" key="5">
    <source>
        <dbReference type="Proteomes" id="UP001177160"/>
    </source>
</evidence>
<keyword evidence="5" id="KW-1185">Reference proteome</keyword>
<accession>A0ABT2Y714</accession>
<dbReference type="PANTHER" id="PTHR30536:SF5">
    <property type="entry name" value="ALTRONATE DEHYDRATASE"/>
    <property type="match status" value="1"/>
</dbReference>
<dbReference type="InterPro" id="IPR007392">
    <property type="entry name" value="GD_AH_second"/>
</dbReference>
<keyword evidence="2" id="KW-0456">Lyase</keyword>
<proteinExistence type="inferred from homology"/>
<dbReference type="EMBL" id="JAOVQM010000003">
    <property type="protein sequence ID" value="MCV2232273.1"/>
    <property type="molecule type" value="Genomic_DNA"/>
</dbReference>
<dbReference type="Gene3D" id="2.30.130.110">
    <property type="match status" value="1"/>
</dbReference>
<feature type="domain" description="SAF" evidence="3">
    <location>
        <begin position="1"/>
        <end position="65"/>
    </location>
</feature>
<sequence>MIALMDLKQGQMVNGIILKEDILKGHKIAIKDLSVSEDVIKYGFPIGHATQNIIKGAHVHVHNLSTNLNDVLDYQFEPQYESYEVKPKNRDVYVYRRKNGEVGIRNELWIVPTVGCIVGQTRQLADLFMREVNPGPEFDGIHLFGHQFGCSQMGDDHENTKETLQNIAKHPNAGAVLVLGLGCENNQVKAFRESYGDYDPNRVKFLVMQEVEDELEAGLEVLKELYEAMKDDQRVKADISELRIGLKCGGSDGLSGITANPLLGKLSDYITHHGGTTVLTEVPEMFGAEKILMRRSKDEHVFHKTVNLINDFKAYYKKNDQVIYDNPSPGNKNGGISTLEDKSLGCTQKAGLSMVCDVLGQTDRLKTKGLNLISAPGNDLVSVTTLGMSGCQLVLFSTGRGTPFGGFIPTIKVSTNSEIYHKKPNWIDFNAGSLTEGVDMDTLLEQFIDFIVSVVNGKKTRNEINHFREIGIFKTGVIL</sequence>
<name>A0ABT2Y714_9MOLU</name>
<comment type="caution">
    <text evidence="4">The sequence shown here is derived from an EMBL/GenBank/DDBJ whole genome shotgun (WGS) entry which is preliminary data.</text>
</comment>
<gene>
    <name evidence="4" type="ORF">N7548_05465</name>
</gene>
<reference evidence="4" key="1">
    <citation type="submission" date="2022-09" db="EMBL/GenBank/DDBJ databases">
        <title>Novel Mycoplasma species identified in domestic and wild animals.</title>
        <authorList>
            <person name="Volokhov D.V."/>
            <person name="Furtak V.A."/>
            <person name="Zagorodnyaya T.A."/>
        </authorList>
    </citation>
    <scope>NUCLEOTIDE SEQUENCE</scope>
    <source>
        <strain evidence="4">Oakley</strain>
    </source>
</reference>
<dbReference type="InterPro" id="IPR048332">
    <property type="entry name" value="GD_AH_C"/>
</dbReference>
<evidence type="ECO:0000313" key="4">
    <source>
        <dbReference type="EMBL" id="MCV2232273.1"/>
    </source>
</evidence>
<dbReference type="SMART" id="SM00858">
    <property type="entry name" value="SAF"/>
    <property type="match status" value="1"/>
</dbReference>
<evidence type="ECO:0000259" key="3">
    <source>
        <dbReference type="SMART" id="SM00858"/>
    </source>
</evidence>
<dbReference type="CDD" id="cd11613">
    <property type="entry name" value="SAF_AH_GD"/>
    <property type="match status" value="1"/>
</dbReference>
<comment type="similarity">
    <text evidence="1">Belongs to the UxaA family.</text>
</comment>
<dbReference type="InterPro" id="IPR052172">
    <property type="entry name" value="UxaA_altronate/galactarate_dh"/>
</dbReference>
<evidence type="ECO:0000256" key="2">
    <source>
        <dbReference type="ARBA" id="ARBA00023239"/>
    </source>
</evidence>
<organism evidence="4 5">
    <name type="scientific">Paracholeplasma manati</name>
    <dbReference type="NCBI Taxonomy" id="591373"/>
    <lineage>
        <taxon>Bacteria</taxon>
        <taxon>Bacillati</taxon>
        <taxon>Mycoplasmatota</taxon>
        <taxon>Mollicutes</taxon>
        <taxon>Acholeplasmatales</taxon>
        <taxon>Acholeplasmataceae</taxon>
        <taxon>Paracholeplasma</taxon>
    </lineage>
</organism>
<dbReference type="PANTHER" id="PTHR30536">
    <property type="entry name" value="ALTRONATE/GALACTARATE DEHYDRATASE"/>
    <property type="match status" value="1"/>
</dbReference>
<dbReference type="RefSeq" id="WP_263608527.1">
    <property type="nucleotide sequence ID" value="NZ_JAOVQM010000003.1"/>
</dbReference>
<dbReference type="Pfam" id="PF04295">
    <property type="entry name" value="GD_AH_second"/>
    <property type="match status" value="1"/>
</dbReference>
<evidence type="ECO:0000256" key="1">
    <source>
        <dbReference type="ARBA" id="ARBA00010986"/>
    </source>
</evidence>